<evidence type="ECO:0000313" key="2">
    <source>
        <dbReference type="EnsemblMetazoa" id="XP_014244128.1"/>
    </source>
</evidence>
<dbReference type="RefSeq" id="XP_014244127.1">
    <property type="nucleotide sequence ID" value="XM_014388641.2"/>
</dbReference>
<feature type="transmembrane region" description="Helical" evidence="1">
    <location>
        <begin position="205"/>
        <end position="224"/>
    </location>
</feature>
<name>A0A8I6RFF6_CIMLE</name>
<organism evidence="2 3">
    <name type="scientific">Cimex lectularius</name>
    <name type="common">Bed bug</name>
    <name type="synonym">Acanthia lectularia</name>
    <dbReference type="NCBI Taxonomy" id="79782"/>
    <lineage>
        <taxon>Eukaryota</taxon>
        <taxon>Metazoa</taxon>
        <taxon>Ecdysozoa</taxon>
        <taxon>Arthropoda</taxon>
        <taxon>Hexapoda</taxon>
        <taxon>Insecta</taxon>
        <taxon>Pterygota</taxon>
        <taxon>Neoptera</taxon>
        <taxon>Paraneoptera</taxon>
        <taxon>Hemiptera</taxon>
        <taxon>Heteroptera</taxon>
        <taxon>Panheteroptera</taxon>
        <taxon>Cimicomorpha</taxon>
        <taxon>Cimicidae</taxon>
        <taxon>Cimex</taxon>
    </lineage>
</organism>
<keyword evidence="1" id="KW-1133">Transmembrane helix</keyword>
<dbReference type="Gene3D" id="1.20.1070.10">
    <property type="entry name" value="Rhodopsin 7-helix transmembrane proteins"/>
    <property type="match status" value="1"/>
</dbReference>
<feature type="transmembrane region" description="Helical" evidence="1">
    <location>
        <begin position="290"/>
        <end position="310"/>
    </location>
</feature>
<dbReference type="RefSeq" id="XP_014244128.1">
    <property type="nucleotide sequence ID" value="XM_014388642.2"/>
</dbReference>
<keyword evidence="1" id="KW-0812">Transmembrane</keyword>
<dbReference type="GO" id="GO:0035643">
    <property type="term" value="F:L-DOPA receptor activity"/>
    <property type="evidence" value="ECO:0007669"/>
    <property type="project" value="TreeGrafter"/>
</dbReference>
<dbReference type="KEGG" id="clec:106663646"/>
<sequence>MFDPSIQTFCCYKAGVPSPSLAVMLELNSRSYNTVCLVSSIIGCIGAIYQLLPRRDALLSRRWYSMTSLRGRQIIVWLAFADFNASLVQFLGVLIRSIVKLNSPMMISWGESTQVAFCAILAVWIEYFYVVTWAWTLFYAVDTWLALQKKAGMPKFYHSIAWTVPAALTSFGLAFLYYPDADCHNYSTKATRSGDVFFRLLPNYVTIYLIITLVMVTSPCFYFMSARKVDLFVADCLHQVTRKERSVIQSMRLRFALINLSFYACWFPNLINGIIIWSKWSDMPRTLLLALWYIMAVTNPLQAFFNSLVYRQSNMKVCLPLAKESNEETPLIRSNINT</sequence>
<dbReference type="EnsemblMetazoa" id="XM_014388642.2">
    <property type="protein sequence ID" value="XP_014244128.1"/>
    <property type="gene ID" value="LOC106663646"/>
</dbReference>
<feature type="transmembrane region" description="Helical" evidence="1">
    <location>
        <begin position="32"/>
        <end position="53"/>
    </location>
</feature>
<keyword evidence="1" id="KW-0472">Membrane</keyword>
<dbReference type="GeneID" id="106663646"/>
<dbReference type="Proteomes" id="UP000494040">
    <property type="component" value="Unassembled WGS sequence"/>
</dbReference>
<evidence type="ECO:0000256" key="1">
    <source>
        <dbReference type="SAM" id="Phobius"/>
    </source>
</evidence>
<dbReference type="PRINTS" id="PR00965">
    <property type="entry name" value="OCULARALBNSM"/>
</dbReference>
<dbReference type="PANTHER" id="PTHR15177">
    <property type="entry name" value="G-PROTEIN COUPLED RECEPTOR 143"/>
    <property type="match status" value="1"/>
</dbReference>
<evidence type="ECO:0000313" key="3">
    <source>
        <dbReference type="Proteomes" id="UP000494040"/>
    </source>
</evidence>
<feature type="transmembrane region" description="Helical" evidence="1">
    <location>
        <begin position="74"/>
        <end position="94"/>
    </location>
</feature>
<reference evidence="2" key="1">
    <citation type="submission" date="2022-01" db="UniProtKB">
        <authorList>
            <consortium name="EnsemblMetazoa"/>
        </authorList>
    </citation>
    <scope>IDENTIFICATION</scope>
</reference>
<evidence type="ECO:0008006" key="4">
    <source>
        <dbReference type="Google" id="ProtNLM"/>
    </source>
</evidence>
<feature type="transmembrane region" description="Helical" evidence="1">
    <location>
        <begin position="114"/>
        <end position="138"/>
    </location>
</feature>
<dbReference type="Pfam" id="PF02101">
    <property type="entry name" value="Ocular_alb"/>
    <property type="match status" value="1"/>
</dbReference>
<dbReference type="OMA" id="IWPATFC"/>
<dbReference type="EnsemblMetazoa" id="XM_014388641.2">
    <property type="protein sequence ID" value="XP_014244127.1"/>
    <property type="gene ID" value="LOC106663646"/>
</dbReference>
<dbReference type="GO" id="GO:0005886">
    <property type="term" value="C:plasma membrane"/>
    <property type="evidence" value="ECO:0007669"/>
    <property type="project" value="TreeGrafter"/>
</dbReference>
<accession>A0A8I6RFF6</accession>
<dbReference type="PANTHER" id="PTHR15177:SF2">
    <property type="entry name" value="G-PROTEIN COUPLED RECEPTOR 143"/>
    <property type="match status" value="1"/>
</dbReference>
<protein>
    <recommendedName>
        <fullName evidence="4">G-protein coupled receptors family 2 profile 2 domain-containing protein</fullName>
    </recommendedName>
</protein>
<dbReference type="GO" id="GO:0050848">
    <property type="term" value="P:regulation of calcium-mediated signaling"/>
    <property type="evidence" value="ECO:0007669"/>
    <property type="project" value="TreeGrafter"/>
</dbReference>
<feature type="transmembrane region" description="Helical" evidence="1">
    <location>
        <begin position="159"/>
        <end position="178"/>
    </location>
</feature>
<dbReference type="GO" id="GO:0032438">
    <property type="term" value="P:melanosome organization"/>
    <property type="evidence" value="ECO:0007669"/>
    <property type="project" value="TreeGrafter"/>
</dbReference>
<dbReference type="AlphaFoldDB" id="A0A8I6RFF6"/>
<dbReference type="OrthoDB" id="10069455at2759"/>
<dbReference type="InterPro" id="IPR001414">
    <property type="entry name" value="GPR143"/>
</dbReference>
<dbReference type="GO" id="GO:0072545">
    <property type="term" value="F:L-tyrosine binding"/>
    <property type="evidence" value="ECO:0007669"/>
    <property type="project" value="InterPro"/>
</dbReference>
<feature type="transmembrane region" description="Helical" evidence="1">
    <location>
        <begin position="255"/>
        <end position="278"/>
    </location>
</feature>
<keyword evidence="3" id="KW-1185">Reference proteome</keyword>
<proteinExistence type="predicted"/>
<dbReference type="GO" id="GO:0072544">
    <property type="term" value="F:L-DOPA binding"/>
    <property type="evidence" value="ECO:0007669"/>
    <property type="project" value="InterPro"/>
</dbReference>
<dbReference type="GO" id="GO:0035240">
    <property type="term" value="F:dopamine binding"/>
    <property type="evidence" value="ECO:0007669"/>
    <property type="project" value="InterPro"/>
</dbReference>